<dbReference type="InterPro" id="IPR012495">
    <property type="entry name" value="TadE-like_dom"/>
</dbReference>
<comment type="caution">
    <text evidence="3">The sequence shown here is derived from an EMBL/GenBank/DDBJ whole genome shotgun (WGS) entry which is preliminary data.</text>
</comment>
<keyword evidence="1" id="KW-1133">Transmembrane helix</keyword>
<feature type="transmembrane region" description="Helical" evidence="1">
    <location>
        <begin position="36"/>
        <end position="61"/>
    </location>
</feature>
<dbReference type="EMBL" id="JALAZD010000002">
    <property type="protein sequence ID" value="MCI0128562.1"/>
    <property type="molecule type" value="Genomic_DNA"/>
</dbReference>
<evidence type="ECO:0000313" key="3">
    <source>
        <dbReference type="EMBL" id="MCI0128562.1"/>
    </source>
</evidence>
<keyword evidence="1" id="KW-0812">Transmembrane</keyword>
<gene>
    <name evidence="3" type="ORF">ML536_17155</name>
</gene>
<protein>
    <submittedName>
        <fullName evidence="3">Pilus assembly protein</fullName>
    </submittedName>
</protein>
<feature type="domain" description="TadE-like" evidence="2">
    <location>
        <begin position="28"/>
        <end position="70"/>
    </location>
</feature>
<dbReference type="Pfam" id="PF07811">
    <property type="entry name" value="TadE"/>
    <property type="match status" value="1"/>
</dbReference>
<keyword evidence="1" id="KW-0472">Membrane</keyword>
<dbReference type="RefSeq" id="WP_281736682.1">
    <property type="nucleotide sequence ID" value="NZ_JAKETQ010000002.1"/>
</dbReference>
<sequence length="187" mass="20379">MREDVARSTESLGAGKRPALAFARDQRGATLVEFGILAPIFFVLIGATLETGIVFLASEVLDSAVQDSTRKILTGEAQTSKLSADGFRGLICNGLYGLFDCSKLQIKVDVISDFNAATITPPIDPAKPEEWKLVQSYDPGKASEIVRVQAYYKWPTIVNLGGFNLANYSDGTRLLSAIRVFKNEPFQ</sequence>
<proteinExistence type="predicted"/>
<dbReference type="AlphaFoldDB" id="A0AA41UCS6"/>
<evidence type="ECO:0000256" key="1">
    <source>
        <dbReference type="SAM" id="Phobius"/>
    </source>
</evidence>
<accession>A0AA41UCS6</accession>
<dbReference type="Proteomes" id="UP001156140">
    <property type="component" value="Unassembled WGS sequence"/>
</dbReference>
<reference evidence="3" key="1">
    <citation type="submission" date="2022-03" db="EMBL/GenBank/DDBJ databases">
        <title>The complete genome sequence of a Methyloterrigena soli.</title>
        <authorList>
            <person name="Zi Z."/>
        </authorList>
    </citation>
    <scope>NUCLEOTIDE SEQUENCE</scope>
    <source>
        <strain evidence="3">M48</strain>
    </source>
</reference>
<evidence type="ECO:0000313" key="4">
    <source>
        <dbReference type="Proteomes" id="UP001156140"/>
    </source>
</evidence>
<evidence type="ECO:0000259" key="2">
    <source>
        <dbReference type="Pfam" id="PF07811"/>
    </source>
</evidence>
<keyword evidence="4" id="KW-1185">Reference proteome</keyword>
<organism evidence="3 4">
    <name type="scientific">Paradevosia shaoguanensis</name>
    <dbReference type="NCBI Taxonomy" id="1335043"/>
    <lineage>
        <taxon>Bacteria</taxon>
        <taxon>Pseudomonadati</taxon>
        <taxon>Pseudomonadota</taxon>
        <taxon>Alphaproteobacteria</taxon>
        <taxon>Hyphomicrobiales</taxon>
        <taxon>Devosiaceae</taxon>
        <taxon>Paradevosia</taxon>
    </lineage>
</organism>
<name>A0AA41UCS6_9HYPH</name>